<sequence length="166" mass="18604">MKSVSIGGNKKSAADMILKHVNLLEDNALIEVVEAAHFNTKPPAKAARLLTETKPGPALYRMALWPNGQGVALLKRRLQVRVLLGSHSTTFRRGIMYVTASSVPPLSSRPQEKRREREVPFPLFGLIQEHEEAPLLRWCSEFSRTEGQRSSTERDVDKRTVAIFAT</sequence>
<evidence type="ECO:0000313" key="2">
    <source>
        <dbReference type="Proteomes" id="UP000276991"/>
    </source>
</evidence>
<dbReference type="Proteomes" id="UP000276991">
    <property type="component" value="Unassembled WGS sequence"/>
</dbReference>
<name>A0A498S6L1_ACAVI</name>
<dbReference type="EMBL" id="UPTC01000025">
    <property type="protein sequence ID" value="VBB25585.1"/>
    <property type="molecule type" value="Genomic_DNA"/>
</dbReference>
<keyword evidence="2" id="KW-1185">Reference proteome</keyword>
<protein>
    <submittedName>
        <fullName evidence="1">Uncharacterized protein</fullName>
    </submittedName>
</protein>
<evidence type="ECO:0000313" key="1">
    <source>
        <dbReference type="EMBL" id="VBB25585.1"/>
    </source>
</evidence>
<proteinExistence type="predicted"/>
<accession>A0A498S6L1</accession>
<gene>
    <name evidence="1" type="ORF">NAV_LOCUS415</name>
</gene>
<dbReference type="AlphaFoldDB" id="A0A498S6L1"/>
<reference evidence="1 2" key="1">
    <citation type="submission" date="2018-08" db="EMBL/GenBank/DDBJ databases">
        <authorList>
            <person name="Laetsch R D."/>
            <person name="Stevens L."/>
            <person name="Kumar S."/>
            <person name="Blaxter L. M."/>
        </authorList>
    </citation>
    <scope>NUCLEOTIDE SEQUENCE [LARGE SCALE GENOMIC DNA]</scope>
</reference>
<organism evidence="1 2">
    <name type="scientific">Acanthocheilonema viteae</name>
    <name type="common">Filarial nematode worm</name>
    <name type="synonym">Dipetalonema viteae</name>
    <dbReference type="NCBI Taxonomy" id="6277"/>
    <lineage>
        <taxon>Eukaryota</taxon>
        <taxon>Metazoa</taxon>
        <taxon>Ecdysozoa</taxon>
        <taxon>Nematoda</taxon>
        <taxon>Chromadorea</taxon>
        <taxon>Rhabditida</taxon>
        <taxon>Spirurina</taxon>
        <taxon>Spiruromorpha</taxon>
        <taxon>Filarioidea</taxon>
        <taxon>Onchocercidae</taxon>
        <taxon>Acanthocheilonema</taxon>
    </lineage>
</organism>